<evidence type="ECO:0008006" key="3">
    <source>
        <dbReference type="Google" id="ProtNLM"/>
    </source>
</evidence>
<dbReference type="Gene3D" id="3.80.10.10">
    <property type="entry name" value="Ribonuclease Inhibitor"/>
    <property type="match status" value="1"/>
</dbReference>
<reference evidence="1 2" key="1">
    <citation type="submission" date="2009-01" db="EMBL/GenBank/DDBJ databases">
        <authorList>
            <person name="Fulton L."/>
            <person name="Clifton S."/>
            <person name="Fulton B."/>
            <person name="Xu J."/>
            <person name="Minx P."/>
            <person name="Pepin K.H."/>
            <person name="Johnson M."/>
            <person name="Bhonagiri V."/>
            <person name="Nash W.E."/>
            <person name="Mardis E.R."/>
            <person name="Wilson R.K."/>
        </authorList>
    </citation>
    <scope>NUCLEOTIDE SEQUENCE [LARGE SCALE GENOMIC DNA]</scope>
    <source>
        <strain evidence="1 2">DSM 5476</strain>
    </source>
</reference>
<sequence length="253" mass="28037">MKMEPSFCTAVFWRGGEKIDLNGQKPDAVRCLSVTGERKVNLSFLRDYPNLEELTLMEKCEGVEVLSELKQLHTLSLWLSAPVSWDNVSLPGLRVLHLRGEKNGDITPLLTSITYLHLEEMRKTEDLAPFLTPATRLQKLYLQSLPAVQELPALDGLPSLYALKLYELHKLNDLSALSHSHLRCFAASLIGDKLSAQALADAVMAIPNLEAAALQLADRSERRYGGIQKAFAAAGKSSLLREEISALTTWLSL</sequence>
<proteinExistence type="predicted"/>
<dbReference type="AlphaFoldDB" id="C0EBY8"/>
<dbReference type="Proteomes" id="UP000003340">
    <property type="component" value="Unassembled WGS sequence"/>
</dbReference>
<dbReference type="EMBL" id="ACEC01000045">
    <property type="protein sequence ID" value="EEG31049.1"/>
    <property type="molecule type" value="Genomic_DNA"/>
</dbReference>
<evidence type="ECO:0000313" key="2">
    <source>
        <dbReference type="Proteomes" id="UP000003340"/>
    </source>
</evidence>
<protein>
    <recommendedName>
        <fullName evidence="3">Leucine Rich Repeat protein</fullName>
    </recommendedName>
</protein>
<dbReference type="InterPro" id="IPR032675">
    <property type="entry name" value="LRR_dom_sf"/>
</dbReference>
<evidence type="ECO:0000313" key="1">
    <source>
        <dbReference type="EMBL" id="EEG31049.1"/>
    </source>
</evidence>
<dbReference type="STRING" id="537013.CLOSTMETH_01356"/>
<gene>
    <name evidence="1" type="ORF">CLOSTMETH_01356</name>
</gene>
<comment type="caution">
    <text evidence="1">The sequence shown here is derived from an EMBL/GenBank/DDBJ whole genome shotgun (WGS) entry which is preliminary data.</text>
</comment>
<dbReference type="HOGENOM" id="CLU_1105840_0_0_9"/>
<accession>C0EBY8</accession>
<keyword evidence="2" id="KW-1185">Reference proteome</keyword>
<dbReference type="SUPFAM" id="SSF52058">
    <property type="entry name" value="L domain-like"/>
    <property type="match status" value="1"/>
</dbReference>
<reference evidence="1 2" key="2">
    <citation type="submission" date="2009-02" db="EMBL/GenBank/DDBJ databases">
        <title>Draft genome sequence of Clostridium methylpentosum (DSM 5476).</title>
        <authorList>
            <person name="Sudarsanam P."/>
            <person name="Ley R."/>
            <person name="Guruge J."/>
            <person name="Turnbaugh P.J."/>
            <person name="Mahowald M."/>
            <person name="Liep D."/>
            <person name="Gordon J."/>
        </authorList>
    </citation>
    <scope>NUCLEOTIDE SEQUENCE [LARGE SCALE GENOMIC DNA]</scope>
    <source>
        <strain evidence="1 2">DSM 5476</strain>
    </source>
</reference>
<name>C0EBY8_9FIRM</name>
<organism evidence="1 2">
    <name type="scientific">[Clostridium] methylpentosum DSM 5476</name>
    <dbReference type="NCBI Taxonomy" id="537013"/>
    <lineage>
        <taxon>Bacteria</taxon>
        <taxon>Bacillati</taxon>
        <taxon>Bacillota</taxon>
        <taxon>Clostridia</taxon>
        <taxon>Eubacteriales</taxon>
        <taxon>Oscillospiraceae</taxon>
        <taxon>Oscillospiraceae incertae sedis</taxon>
    </lineage>
</organism>